<feature type="domain" description="Ig-like" evidence="9">
    <location>
        <begin position="1332"/>
        <end position="1387"/>
    </location>
</feature>
<feature type="compositionally biased region" description="Polar residues" evidence="5">
    <location>
        <begin position="45"/>
        <end position="58"/>
    </location>
</feature>
<feature type="region of interest" description="Disordered" evidence="5">
    <location>
        <begin position="1417"/>
        <end position="1452"/>
    </location>
</feature>
<dbReference type="Pfam" id="PF07523">
    <property type="entry name" value="Big_3"/>
    <property type="match status" value="5"/>
</dbReference>
<keyword evidence="6" id="KW-0812">Transmembrane</keyword>
<dbReference type="SUPFAM" id="SSF117074">
    <property type="entry name" value="Hypothetical protein PA1324"/>
    <property type="match status" value="1"/>
</dbReference>
<feature type="chain" id="PRO_5046502982" evidence="7">
    <location>
        <begin position="28"/>
        <end position="1498"/>
    </location>
</feature>
<reference evidence="10 11" key="1">
    <citation type="submission" date="2021-03" db="EMBL/GenBank/DDBJ databases">
        <title>Enterococcal diversity collection.</title>
        <authorList>
            <person name="Gilmore M.S."/>
            <person name="Schwartzman J."/>
            <person name="Van Tyne D."/>
            <person name="Martin M."/>
            <person name="Earl A.M."/>
            <person name="Manson A.L."/>
            <person name="Straub T."/>
            <person name="Salamzade R."/>
            <person name="Saavedra J."/>
            <person name="Lebreton F."/>
            <person name="Prichula J."/>
            <person name="Schaufler K."/>
            <person name="Gaca A."/>
            <person name="Sgardioli B."/>
            <person name="Wagenaar J."/>
            <person name="Strong T."/>
        </authorList>
    </citation>
    <scope>NUCLEOTIDE SEQUENCE [LARGE SCALE GENOMIC DNA]</scope>
    <source>
        <strain evidence="10 11">669A</strain>
    </source>
</reference>
<dbReference type="RefSeq" id="WP_207672311.1">
    <property type="nucleotide sequence ID" value="NZ_JAFREM010000006.1"/>
</dbReference>
<protein>
    <submittedName>
        <fullName evidence="10">Bacterial Ig-like domain-containing protein</fullName>
    </submittedName>
</protein>
<dbReference type="InterPro" id="IPR019931">
    <property type="entry name" value="LPXTG_anchor"/>
</dbReference>
<keyword evidence="3 7" id="KW-0732">Signal</keyword>
<feature type="compositionally biased region" description="Low complexity" evidence="5">
    <location>
        <begin position="59"/>
        <end position="76"/>
    </location>
</feature>
<evidence type="ECO:0000256" key="2">
    <source>
        <dbReference type="ARBA" id="ARBA00022525"/>
    </source>
</evidence>
<sequence length="1498" mass="163380">MKKKVVTVSLVLVLLGVDLLGPAAVFAETTTASSTGEALETISSSSNLTTVTSPSTGNEVSDSTAVSTSESATTTTEEPKDSQEKKPVESTPKEKSVVLTANESITDPLLAKGTLSSMEGVEFSQTDRTRLLNNTPVQLNLDFLIADKNYAPGSTYEMKLPDHLGYSSSEGTIKNLDASWKVTAASQLLTIQFNQRITDASFSLNLKSYLYTDSQPLMDVMIDAVQKSSYPIDLYEEVDPIKYSETQGIIGLNGTIYYNLDRNLTGKEKLSLALTATPGAVFEKEDRTAMSVYEYDVDVKGNVLPASEKLLTEGGDYTVTSNTLYDTSVEINQLNQQKAYGIRYNFFIGLASVSDYSYLFSKGYPTTGFGNVYLKRTTAKYGGLALTAKTSKDQKEVYSRGYDSIANGSMYEKGNYSLYIHQMPTKMTTGQQIILTSQNGQPIELVNLTANNAAYESVVVSDYFDVEAADDTVTLTAKKDSTLRLGLFRIKVPFNSKDIIVNAKSSLINQAYKIIEDTYVQPMYVLNPTSVETAWGNYFQNGAYAGDASVGLEGSTSAPLENVEITVEHPAYLSLRQLRNVSFYYKLGEDYTITPTDKGSVVKFTTPVTQSIQFDLGFNYVPDSLATDVFIPVDKLPVTIKADGYDTVNTTVTTGRKLYSERTLQASKNQFLVNARQDTQDDLVVKTKIPQNTEVVYDIYDVSNDQVDSIYPQYWDRGYYFDQPMSEQSEAYPTVTFDETSSTYTFDFGKTNKRYIIEYKYANGWLNTPAITVQGNAKEPLYKNQEMVAYARVENEGSKIIEAAQNAVPELNNLTQSTVKTQNIDAKTKKVVNPTFELSVKGNTNGSIDVNSIRVSGVPETAYQVEKTETGVNLVFSDYTLTENIEISYNVISKNPGQVSTQAVISSESIDSLDEATRTAVTPVMNLQFSEGDSEGIVYQTEADFHVLATDDEKTAISDVDLVLVDEVTGQSLSFKSDDQGDYHFAEIMSGKYLLFVTNAPEGYTIPDEYLQGKEIQLMKANNDFKIYLDAVPDYTSVAVQDSTIYVGDVWNAADNFVSATDASGAEIGVEQLVVIGEVDTAQAGDYQVAYQNGSKTATATVHVLANQQAVQAKDSTLYVGDDWTAEDNFVSATDKAGNAVDFEVVTVSGEVDTNTPGSYEVTYSYGGASAVAVVTVLADQSSVMAKDSTIHVGDKWEAADNFVSATDKVGEALSLDQLKVEGDVNTAKAGDYEVVYRNGGKRAVAVIHVVADQTTIAAKDSALYVGDEWTAADNFISATDKSGKAVDFKEVTVTGTVDTEKAGKYQITYSYQGASAVATVTVKENQASLSVVDSTIYVGDKWTPADNFVSAVDKDGKAIEFKEVRTKGTVDTSKVGEYEVEYTIAQNGTFTDNLLQRVLAPEATVTATAKIRVVKKDEGKKEDEVKKETGSSDGNTPVTAPKQTPTTRAPEQIVRTTTAATSKSFPKTGEQQQSWMYILGGLLVIAAVYFLRKRKQG</sequence>
<feature type="domain" description="Ig-like" evidence="9">
    <location>
        <begin position="1258"/>
        <end position="1323"/>
    </location>
</feature>
<evidence type="ECO:0000256" key="6">
    <source>
        <dbReference type="SAM" id="Phobius"/>
    </source>
</evidence>
<dbReference type="Proteomes" id="UP000664601">
    <property type="component" value="Unassembled WGS sequence"/>
</dbReference>
<feature type="transmembrane region" description="Helical" evidence="6">
    <location>
        <begin position="1475"/>
        <end position="1492"/>
    </location>
</feature>
<dbReference type="NCBIfam" id="TIGR01167">
    <property type="entry name" value="LPXTG_anchor"/>
    <property type="match status" value="1"/>
</dbReference>
<keyword evidence="11" id="KW-1185">Reference proteome</keyword>
<comment type="caution">
    <text evidence="10">The sequence shown here is derived from an EMBL/GenBank/DDBJ whole genome shotgun (WGS) entry which is preliminary data.</text>
</comment>
<dbReference type="Gene3D" id="2.60.40.10">
    <property type="entry name" value="Immunoglobulins"/>
    <property type="match status" value="5"/>
</dbReference>
<feature type="compositionally biased region" description="Basic and acidic residues" evidence="5">
    <location>
        <begin position="1417"/>
        <end position="1431"/>
    </location>
</feature>
<keyword evidence="1" id="KW-0134">Cell wall</keyword>
<feature type="compositionally biased region" description="Polar residues" evidence="5">
    <location>
        <begin position="1432"/>
        <end position="1452"/>
    </location>
</feature>
<evidence type="ECO:0000256" key="1">
    <source>
        <dbReference type="ARBA" id="ARBA00022512"/>
    </source>
</evidence>
<evidence type="ECO:0000256" key="5">
    <source>
        <dbReference type="SAM" id="MobiDB-lite"/>
    </source>
</evidence>
<evidence type="ECO:0000256" key="3">
    <source>
        <dbReference type="ARBA" id="ARBA00022729"/>
    </source>
</evidence>
<feature type="signal peptide" evidence="7">
    <location>
        <begin position="1"/>
        <end position="27"/>
    </location>
</feature>
<dbReference type="Pfam" id="PF00746">
    <property type="entry name" value="Gram_pos_anchor"/>
    <property type="match status" value="1"/>
</dbReference>
<keyword evidence="6" id="KW-1133">Transmembrane helix</keyword>
<keyword evidence="4" id="KW-0572">Peptidoglycan-anchor</keyword>
<keyword evidence="2" id="KW-0964">Secreted</keyword>
<feature type="domain" description="Ig-like" evidence="9">
    <location>
        <begin position="1111"/>
        <end position="1177"/>
    </location>
</feature>
<evidence type="ECO:0000313" key="10">
    <source>
        <dbReference type="EMBL" id="MBO1305368.1"/>
    </source>
</evidence>
<dbReference type="InterPro" id="IPR013783">
    <property type="entry name" value="Ig-like_fold"/>
</dbReference>
<feature type="domain" description="Gram-positive cocci surface proteins LPxTG" evidence="8">
    <location>
        <begin position="1467"/>
        <end position="1496"/>
    </location>
</feature>
<feature type="compositionally biased region" description="Basic and acidic residues" evidence="5">
    <location>
        <begin position="77"/>
        <end position="96"/>
    </location>
</feature>
<feature type="domain" description="Ig-like" evidence="9">
    <location>
        <begin position="1186"/>
        <end position="1250"/>
    </location>
</feature>
<evidence type="ECO:0000259" key="8">
    <source>
        <dbReference type="Pfam" id="PF00746"/>
    </source>
</evidence>
<proteinExistence type="predicted"/>
<name>A0ABS3L6W8_9ENTE</name>
<evidence type="ECO:0000313" key="11">
    <source>
        <dbReference type="Proteomes" id="UP000664601"/>
    </source>
</evidence>
<keyword evidence="6" id="KW-0472">Membrane</keyword>
<gene>
    <name evidence="10" type="ORF">JZO70_04310</name>
</gene>
<dbReference type="EMBL" id="JAFREM010000006">
    <property type="protein sequence ID" value="MBO1305368.1"/>
    <property type="molecule type" value="Genomic_DNA"/>
</dbReference>
<evidence type="ECO:0000256" key="7">
    <source>
        <dbReference type="SAM" id="SignalP"/>
    </source>
</evidence>
<evidence type="ECO:0000256" key="4">
    <source>
        <dbReference type="ARBA" id="ARBA00023088"/>
    </source>
</evidence>
<accession>A0ABS3L6W8</accession>
<dbReference type="InterPro" id="IPR022038">
    <property type="entry name" value="Ig-like_bact"/>
</dbReference>
<evidence type="ECO:0000259" key="9">
    <source>
        <dbReference type="Pfam" id="PF07523"/>
    </source>
</evidence>
<feature type="region of interest" description="Disordered" evidence="5">
    <location>
        <begin position="45"/>
        <end position="99"/>
    </location>
</feature>
<feature type="domain" description="Ig-like" evidence="9">
    <location>
        <begin position="1039"/>
        <end position="1104"/>
    </location>
</feature>
<organism evidence="10 11">
    <name type="scientific">Candidatus Enterococcus moelleringii</name>
    <dbReference type="NCBI Taxonomy" id="2815325"/>
    <lineage>
        <taxon>Bacteria</taxon>
        <taxon>Bacillati</taxon>
        <taxon>Bacillota</taxon>
        <taxon>Bacilli</taxon>
        <taxon>Lactobacillales</taxon>
        <taxon>Enterococcaceae</taxon>
        <taxon>Enterococcus</taxon>
    </lineage>
</organism>